<keyword evidence="1" id="KW-0597">Phosphoprotein</keyword>
<evidence type="ECO:0000256" key="2">
    <source>
        <dbReference type="ARBA" id="ARBA00023012"/>
    </source>
</evidence>
<comment type="caution">
    <text evidence="3">Lacks conserved residue(s) required for the propagation of feature annotation.</text>
</comment>
<keyword evidence="2" id="KW-0902">Two-component regulatory system</keyword>
<dbReference type="AlphaFoldDB" id="A0A6J4P2T3"/>
<dbReference type="SUPFAM" id="SSF52172">
    <property type="entry name" value="CheY-like"/>
    <property type="match status" value="1"/>
</dbReference>
<dbReference type="Pfam" id="PF00072">
    <property type="entry name" value="Response_reg"/>
    <property type="match status" value="1"/>
</dbReference>
<evidence type="ECO:0000259" key="4">
    <source>
        <dbReference type="PROSITE" id="PS50110"/>
    </source>
</evidence>
<feature type="domain" description="Response regulatory" evidence="4">
    <location>
        <begin position="3"/>
        <end position="120"/>
    </location>
</feature>
<dbReference type="SMART" id="SM00448">
    <property type="entry name" value="REC"/>
    <property type="match status" value="1"/>
</dbReference>
<dbReference type="InterPro" id="IPR011006">
    <property type="entry name" value="CheY-like_superfamily"/>
</dbReference>
<dbReference type="CDD" id="cd17535">
    <property type="entry name" value="REC_NarL-like"/>
    <property type="match status" value="1"/>
</dbReference>
<sequence length="122" mass="13228">MKRVLLIEDHALFRDGLAMLLEWRLGLEIVKAGSLAEGHRLLSDPKSMADLAIISLSLPDGDGSELIEHLRRIGPGVPVLALTADRNLAKQTQAMEIGADQVLAKRASVEQIIDAVEQLRSG</sequence>
<dbReference type="PANTHER" id="PTHR44591:SF14">
    <property type="entry name" value="PROTEIN PILG"/>
    <property type="match status" value="1"/>
</dbReference>
<dbReference type="PROSITE" id="PS50110">
    <property type="entry name" value="RESPONSE_REGULATORY"/>
    <property type="match status" value="1"/>
</dbReference>
<gene>
    <name evidence="5" type="ORF">AVDCRST_MAG03-1118</name>
</gene>
<dbReference type="InterPro" id="IPR050595">
    <property type="entry name" value="Bact_response_regulator"/>
</dbReference>
<protein>
    <recommendedName>
        <fullName evidence="4">Response regulatory domain-containing protein</fullName>
    </recommendedName>
</protein>
<evidence type="ECO:0000256" key="3">
    <source>
        <dbReference type="PROSITE-ProRule" id="PRU00169"/>
    </source>
</evidence>
<evidence type="ECO:0000313" key="5">
    <source>
        <dbReference type="EMBL" id="CAA9399402.1"/>
    </source>
</evidence>
<name>A0A6J4P2T3_9ACTN</name>
<accession>A0A6J4P2T3</accession>
<dbReference type="InterPro" id="IPR058245">
    <property type="entry name" value="NreC/VraR/RcsB-like_REC"/>
</dbReference>
<dbReference type="Gene3D" id="3.40.50.2300">
    <property type="match status" value="1"/>
</dbReference>
<dbReference type="EMBL" id="CADCUT010000065">
    <property type="protein sequence ID" value="CAA9399402.1"/>
    <property type="molecule type" value="Genomic_DNA"/>
</dbReference>
<dbReference type="GO" id="GO:0000160">
    <property type="term" value="P:phosphorelay signal transduction system"/>
    <property type="evidence" value="ECO:0007669"/>
    <property type="project" value="UniProtKB-KW"/>
</dbReference>
<dbReference type="PANTHER" id="PTHR44591">
    <property type="entry name" value="STRESS RESPONSE REGULATOR PROTEIN 1"/>
    <property type="match status" value="1"/>
</dbReference>
<proteinExistence type="predicted"/>
<dbReference type="InterPro" id="IPR001789">
    <property type="entry name" value="Sig_transdc_resp-reg_receiver"/>
</dbReference>
<reference evidence="5" key="1">
    <citation type="submission" date="2020-02" db="EMBL/GenBank/DDBJ databases">
        <authorList>
            <person name="Meier V. D."/>
        </authorList>
    </citation>
    <scope>NUCLEOTIDE SEQUENCE</scope>
    <source>
        <strain evidence="5">AVDCRST_MAG03</strain>
    </source>
</reference>
<evidence type="ECO:0000256" key="1">
    <source>
        <dbReference type="ARBA" id="ARBA00022553"/>
    </source>
</evidence>
<organism evidence="5">
    <name type="scientific">uncultured Rubrobacteraceae bacterium</name>
    <dbReference type="NCBI Taxonomy" id="349277"/>
    <lineage>
        <taxon>Bacteria</taxon>
        <taxon>Bacillati</taxon>
        <taxon>Actinomycetota</taxon>
        <taxon>Rubrobacteria</taxon>
        <taxon>Rubrobacterales</taxon>
        <taxon>Rubrobacteraceae</taxon>
        <taxon>environmental samples</taxon>
    </lineage>
</organism>